<comment type="caution">
    <text evidence="6">The sequence shown here is derived from an EMBL/GenBank/DDBJ whole genome shotgun (WGS) entry which is preliminary data.</text>
</comment>
<dbReference type="GO" id="GO:0003700">
    <property type="term" value="F:DNA-binding transcription factor activity"/>
    <property type="evidence" value="ECO:0007669"/>
    <property type="project" value="TreeGrafter"/>
</dbReference>
<dbReference type="AlphaFoldDB" id="A0A3L8P8S1"/>
<evidence type="ECO:0000256" key="4">
    <source>
        <dbReference type="PROSITE-ProRule" id="PRU00335"/>
    </source>
</evidence>
<dbReference type="GO" id="GO:0000976">
    <property type="term" value="F:transcription cis-regulatory region binding"/>
    <property type="evidence" value="ECO:0007669"/>
    <property type="project" value="TreeGrafter"/>
</dbReference>
<evidence type="ECO:0000256" key="3">
    <source>
        <dbReference type="ARBA" id="ARBA00023163"/>
    </source>
</evidence>
<dbReference type="InterPro" id="IPR001647">
    <property type="entry name" value="HTH_TetR"/>
</dbReference>
<keyword evidence="7" id="KW-1185">Reference proteome</keyword>
<name>A0A3L8P8S1_9ACTN</name>
<organism evidence="6 7">
    <name type="scientific">Nocardioides mangrovicus</name>
    <dbReference type="NCBI Taxonomy" id="2478913"/>
    <lineage>
        <taxon>Bacteria</taxon>
        <taxon>Bacillati</taxon>
        <taxon>Actinomycetota</taxon>
        <taxon>Actinomycetes</taxon>
        <taxon>Propionibacteriales</taxon>
        <taxon>Nocardioidaceae</taxon>
        <taxon>Nocardioides</taxon>
    </lineage>
</organism>
<dbReference type="PANTHER" id="PTHR30055:SF234">
    <property type="entry name" value="HTH-TYPE TRANSCRIPTIONAL REGULATOR BETI"/>
    <property type="match status" value="1"/>
</dbReference>
<dbReference type="RefSeq" id="WP_121804608.1">
    <property type="nucleotide sequence ID" value="NZ_RDBE01000001.1"/>
</dbReference>
<feature type="DNA-binding region" description="H-T-H motif" evidence="4">
    <location>
        <begin position="34"/>
        <end position="53"/>
    </location>
</feature>
<dbReference type="SUPFAM" id="SSF46689">
    <property type="entry name" value="Homeodomain-like"/>
    <property type="match status" value="1"/>
</dbReference>
<evidence type="ECO:0000256" key="1">
    <source>
        <dbReference type="ARBA" id="ARBA00023015"/>
    </source>
</evidence>
<gene>
    <name evidence="6" type="ORF">D9V37_03045</name>
</gene>
<reference evidence="6 7" key="1">
    <citation type="submission" date="2018-10" db="EMBL/GenBank/DDBJ databases">
        <title>Marmoricola sp. 4Q3S-7 whole genome shotgun sequence.</title>
        <authorList>
            <person name="Li F."/>
        </authorList>
    </citation>
    <scope>NUCLEOTIDE SEQUENCE [LARGE SCALE GENOMIC DNA]</scope>
    <source>
        <strain evidence="6 7">4Q3S-7</strain>
    </source>
</reference>
<keyword evidence="1" id="KW-0805">Transcription regulation</keyword>
<accession>A0A3L8P8S1</accession>
<dbReference type="PROSITE" id="PS50977">
    <property type="entry name" value="HTH_TETR_2"/>
    <property type="match status" value="1"/>
</dbReference>
<dbReference type="EMBL" id="RDBE01000001">
    <property type="protein sequence ID" value="RLV50928.1"/>
    <property type="molecule type" value="Genomic_DNA"/>
</dbReference>
<dbReference type="InterPro" id="IPR009057">
    <property type="entry name" value="Homeodomain-like_sf"/>
</dbReference>
<dbReference type="InterPro" id="IPR036271">
    <property type="entry name" value="Tet_transcr_reg_TetR-rel_C_sf"/>
</dbReference>
<evidence type="ECO:0000259" key="5">
    <source>
        <dbReference type="PROSITE" id="PS50977"/>
    </source>
</evidence>
<evidence type="ECO:0000313" key="6">
    <source>
        <dbReference type="EMBL" id="RLV50928.1"/>
    </source>
</evidence>
<dbReference type="PRINTS" id="PR00455">
    <property type="entry name" value="HTHTETR"/>
</dbReference>
<dbReference type="Pfam" id="PF00440">
    <property type="entry name" value="TetR_N"/>
    <property type="match status" value="1"/>
</dbReference>
<dbReference type="Gene3D" id="1.10.357.10">
    <property type="entry name" value="Tetracycline Repressor, domain 2"/>
    <property type="match status" value="1"/>
</dbReference>
<dbReference type="Gene3D" id="1.10.10.60">
    <property type="entry name" value="Homeodomain-like"/>
    <property type="match status" value="1"/>
</dbReference>
<dbReference type="InterPro" id="IPR050109">
    <property type="entry name" value="HTH-type_TetR-like_transc_reg"/>
</dbReference>
<proteinExistence type="predicted"/>
<dbReference type="PANTHER" id="PTHR30055">
    <property type="entry name" value="HTH-TYPE TRANSCRIPTIONAL REGULATOR RUTR"/>
    <property type="match status" value="1"/>
</dbReference>
<keyword evidence="3" id="KW-0804">Transcription</keyword>
<keyword evidence="2 4" id="KW-0238">DNA-binding</keyword>
<dbReference type="Proteomes" id="UP000281708">
    <property type="component" value="Unassembled WGS sequence"/>
</dbReference>
<protein>
    <submittedName>
        <fullName evidence="6">TetR/AcrR family transcriptional regulator</fullName>
    </submittedName>
</protein>
<feature type="domain" description="HTH tetR-type" evidence="5">
    <location>
        <begin position="11"/>
        <end position="71"/>
    </location>
</feature>
<sequence>MPDGAPRVRDPARKEKILAAAAFLIARNGYHSVSMADIGREAGIVGSGIYRHFDGKAAILVAIFDQVIDDLLTDEQRIVESQPDLVRALDLLIDGQVEFVVGTRAIAQVYHNEIANLPDEDRSRLRRKQRLYVEDWVHVVRALRPDLDDVEARTLVHAAISAIQSTLFHHAGLDEERLHRTLAASARRILLAPVD</sequence>
<evidence type="ECO:0000256" key="2">
    <source>
        <dbReference type="ARBA" id="ARBA00023125"/>
    </source>
</evidence>
<dbReference type="SUPFAM" id="SSF48498">
    <property type="entry name" value="Tetracyclin repressor-like, C-terminal domain"/>
    <property type="match status" value="1"/>
</dbReference>
<dbReference type="OrthoDB" id="5112469at2"/>
<evidence type="ECO:0000313" key="7">
    <source>
        <dbReference type="Proteomes" id="UP000281708"/>
    </source>
</evidence>